<dbReference type="RefSeq" id="WP_054291509.1">
    <property type="nucleotide sequence ID" value="NZ_JADBEI010000002.1"/>
</dbReference>
<dbReference type="EMBL" id="CP012752">
    <property type="protein sequence ID" value="ALG09605.1"/>
    <property type="molecule type" value="Genomic_DNA"/>
</dbReference>
<evidence type="ECO:0000313" key="2">
    <source>
        <dbReference type="EMBL" id="ALG09605.1"/>
    </source>
</evidence>
<keyword evidence="1" id="KW-0472">Membrane</keyword>
<name>A0A0N9HR08_9PSEU</name>
<gene>
    <name evidence="2" type="ORF">AOZ06_24285</name>
</gene>
<keyword evidence="1" id="KW-0812">Transmembrane</keyword>
<dbReference type="Proteomes" id="UP000063699">
    <property type="component" value="Chromosome"/>
</dbReference>
<feature type="transmembrane region" description="Helical" evidence="1">
    <location>
        <begin position="363"/>
        <end position="387"/>
    </location>
</feature>
<evidence type="ECO:0000256" key="1">
    <source>
        <dbReference type="SAM" id="Phobius"/>
    </source>
</evidence>
<keyword evidence="3" id="KW-1185">Reference proteome</keyword>
<proteinExistence type="predicted"/>
<feature type="transmembrane region" description="Helical" evidence="1">
    <location>
        <begin position="304"/>
        <end position="324"/>
    </location>
</feature>
<keyword evidence="1" id="KW-1133">Transmembrane helix</keyword>
<feature type="transmembrane region" description="Helical" evidence="1">
    <location>
        <begin position="399"/>
        <end position="418"/>
    </location>
</feature>
<evidence type="ECO:0000313" key="3">
    <source>
        <dbReference type="Proteomes" id="UP000063699"/>
    </source>
</evidence>
<protein>
    <submittedName>
        <fullName evidence="2">Uncharacterized protein</fullName>
    </submittedName>
</protein>
<dbReference type="KEGG" id="kphy:AOZ06_24285"/>
<dbReference type="AlphaFoldDB" id="A0A0N9HR08"/>
<feature type="transmembrane region" description="Helical" evidence="1">
    <location>
        <begin position="330"/>
        <end position="351"/>
    </location>
</feature>
<reference evidence="2 3" key="1">
    <citation type="submission" date="2015-07" db="EMBL/GenBank/DDBJ databases">
        <title>Genome sequencing of Kibdelosporangium phytohabitans.</title>
        <authorList>
            <person name="Qin S."/>
            <person name="Xing K."/>
        </authorList>
    </citation>
    <scope>NUCLEOTIDE SEQUENCE [LARGE SCALE GENOMIC DNA]</scope>
    <source>
        <strain evidence="2 3">KLBMP1111</strain>
    </source>
</reference>
<organism evidence="2 3">
    <name type="scientific">Kibdelosporangium phytohabitans</name>
    <dbReference type="NCBI Taxonomy" id="860235"/>
    <lineage>
        <taxon>Bacteria</taxon>
        <taxon>Bacillati</taxon>
        <taxon>Actinomycetota</taxon>
        <taxon>Actinomycetes</taxon>
        <taxon>Pseudonocardiales</taxon>
        <taxon>Pseudonocardiaceae</taxon>
        <taxon>Kibdelosporangium</taxon>
    </lineage>
</organism>
<sequence>MTREASSDAVTVVDMRDGALGTPSPGARRVVALGGPTDPFDALAAATGPLGLIVVSAWDGGLLLSLPGACPRGVIAGDGTGVDHVLSILSGPDAFDLVARKLATLPSRCLLLREATATGAPRRLPDGLGAALADLAEHGEPHTAPAFGHESPAGTASAQVEDAVHHHAALTAALASPRALIGRRRPGRELGRAARRCVTAVEHQRVVHRRLAGHIDDRLVRGVPCDDEISAQCGLEPGPVPTFEIVTAVREMIEPHAEASDPVVRALRGAAASVWSDGCGRVLDALAAFTPTAVTLPVFRRGPLLGTMLPGAFLACAAAAYATPGLLTGWATYAVAGAVVFLWFMLTWLLLARHPVGDSEASWRGGFAGATTAMFAGLAGGAAGYVVTRLVAPAPLVPSEVLLCLAVVVAVPLALASWRAATKELRSAPGLAALHHQSHDLTTATLWAVARWRTARRRDLVAATVFEAAACLNELAGCPPEVVRLVLRGAWTAAASGDPMPPGGYGRRAEDLVACGRLFAPLTVTEVLI</sequence>
<dbReference type="STRING" id="860235.AOZ06_24285"/>
<accession>A0A0N9HR08</accession>